<evidence type="ECO:0000313" key="2">
    <source>
        <dbReference type="Proteomes" id="UP000254707"/>
    </source>
</evidence>
<reference evidence="1 2" key="1">
    <citation type="submission" date="2018-06" db="EMBL/GenBank/DDBJ databases">
        <authorList>
            <consortium name="Pathogen Informatics"/>
            <person name="Doyle S."/>
        </authorList>
    </citation>
    <scope>NUCLEOTIDE SEQUENCE [LARGE SCALE GENOMIC DNA]</scope>
    <source>
        <strain evidence="1 2">NCTC7688</strain>
    </source>
</reference>
<name>A0A380HQ91_STASA</name>
<dbReference type="EMBL" id="UHED01000001">
    <property type="protein sequence ID" value="SUM84238.1"/>
    <property type="molecule type" value="Genomic_DNA"/>
</dbReference>
<dbReference type="InterPro" id="IPR058116">
    <property type="entry name" value="SA0570-like"/>
</dbReference>
<gene>
    <name evidence="1" type="ORF">NCTC7688_02380</name>
</gene>
<accession>A0A380HQ91</accession>
<dbReference type="Proteomes" id="UP000254707">
    <property type="component" value="Unassembled WGS sequence"/>
</dbReference>
<proteinExistence type="predicted"/>
<organism evidence="1 2">
    <name type="scientific">Staphylococcus saprophyticus</name>
    <dbReference type="NCBI Taxonomy" id="29385"/>
    <lineage>
        <taxon>Bacteria</taxon>
        <taxon>Bacillati</taxon>
        <taxon>Bacillota</taxon>
        <taxon>Bacilli</taxon>
        <taxon>Bacillales</taxon>
        <taxon>Staphylococcaceae</taxon>
        <taxon>Staphylococcus</taxon>
    </lineage>
</organism>
<dbReference type="RefSeq" id="WP_041079760.1">
    <property type="nucleotide sequence ID" value="NZ_CAXOKG010000005.1"/>
</dbReference>
<sequence length="169" mass="18309">MKKLFAAVIVSGLALSGMSTGSVDAASGNSIQNVKSLQQGDTTLEGAKIGEPVQNLLKSNDVSVYSHRPDGKEHYYEFKKDNGVLVVTADGKKNNGKITRVSMSYNDTDGPTYKAVKNVVGSNAVTREHYNNVTGNFGYVQDNDLSYQFSSSSPSDKNIKLYRIDLTES</sequence>
<dbReference type="AlphaFoldDB" id="A0A380HQ91"/>
<evidence type="ECO:0000313" key="1">
    <source>
        <dbReference type="EMBL" id="SUM84238.1"/>
    </source>
</evidence>
<protein>
    <submittedName>
        <fullName evidence="1">Exported protein</fullName>
    </submittedName>
</protein>
<dbReference type="NCBIfam" id="NF047391">
    <property type="entry name" value="SA0570_fam"/>
    <property type="match status" value="1"/>
</dbReference>